<feature type="transmembrane region" description="Helical" evidence="8">
    <location>
        <begin position="128"/>
        <end position="150"/>
    </location>
</feature>
<comment type="subcellular location">
    <subcellularLocation>
        <location evidence="1">Cell membrane</location>
        <topology evidence="1">Multi-pass membrane protein</topology>
    </subcellularLocation>
</comment>
<evidence type="ECO:0000256" key="3">
    <source>
        <dbReference type="ARBA" id="ARBA00022448"/>
    </source>
</evidence>
<proteinExistence type="inferred from homology"/>
<dbReference type="GO" id="GO:1903785">
    <property type="term" value="P:L-valine transmembrane transport"/>
    <property type="evidence" value="ECO:0007669"/>
    <property type="project" value="TreeGrafter"/>
</dbReference>
<dbReference type="Proteomes" id="UP000279962">
    <property type="component" value="Chromosome"/>
</dbReference>
<evidence type="ECO:0000256" key="7">
    <source>
        <dbReference type="ARBA" id="ARBA00023136"/>
    </source>
</evidence>
<evidence type="ECO:0000256" key="2">
    <source>
        <dbReference type="ARBA" id="ARBA00010735"/>
    </source>
</evidence>
<gene>
    <name evidence="9" type="ORF">CDG68_10955</name>
</gene>
<reference evidence="9 10" key="1">
    <citation type="submission" date="2018-10" db="EMBL/GenBank/DDBJ databases">
        <title>The complete genome of Acinetobacter wuhouensis strain WCHAW010062.</title>
        <authorList>
            <person name="Hu Y."/>
            <person name="Long H."/>
            <person name="Feng Y."/>
            <person name="Zong Z."/>
        </authorList>
    </citation>
    <scope>NUCLEOTIDE SEQUENCE [LARGE SCALE GENOMIC DNA]</scope>
    <source>
        <strain evidence="9 10">WCHAW010062</strain>
    </source>
</reference>
<keyword evidence="4" id="KW-1003">Cell membrane</keyword>
<protein>
    <submittedName>
        <fullName evidence="9">Branched-chain amino acid ABC transporter permease</fullName>
    </submittedName>
</protein>
<dbReference type="RefSeq" id="WP_087553045.1">
    <property type="nucleotide sequence ID" value="NZ_CP033133.1"/>
</dbReference>
<feature type="transmembrane region" description="Helical" evidence="8">
    <location>
        <begin position="42"/>
        <end position="66"/>
    </location>
</feature>
<dbReference type="PANTHER" id="PTHR34979">
    <property type="entry name" value="INNER MEMBRANE PROTEIN YGAZ"/>
    <property type="match status" value="1"/>
</dbReference>
<keyword evidence="6 8" id="KW-1133">Transmembrane helix</keyword>
<dbReference type="InterPro" id="IPR011606">
    <property type="entry name" value="Brnchd-chn_aa_trnsp_permease"/>
</dbReference>
<sequence length="220" mass="24085">MKYKEFIKLPKPLIKSIAIICFATALIGMSLGSLAVTYHLPIWIPLLLSSLVLAGVAEFTFIGMIASGSSPITAAIAGLFINLRHLPFGLAIQHFIEDNKFKYFATHIMNDESVLFGLTQPTDELKRCAYWLCGIGILFAWPIGVLAGYFAGSHFAYTKILGIDTIFPVVLFALTFKSLKQKETRQSAMLGAVISVGTVPFLPTGIPILMSLFALLARRK</sequence>
<evidence type="ECO:0000313" key="10">
    <source>
        <dbReference type="Proteomes" id="UP000279962"/>
    </source>
</evidence>
<evidence type="ECO:0000256" key="1">
    <source>
        <dbReference type="ARBA" id="ARBA00004651"/>
    </source>
</evidence>
<keyword evidence="3" id="KW-0813">Transport</keyword>
<evidence type="ECO:0000256" key="5">
    <source>
        <dbReference type="ARBA" id="ARBA00022692"/>
    </source>
</evidence>
<dbReference type="PANTHER" id="PTHR34979:SF1">
    <property type="entry name" value="INNER MEMBRANE PROTEIN YGAZ"/>
    <property type="match status" value="1"/>
</dbReference>
<feature type="transmembrane region" description="Helical" evidence="8">
    <location>
        <begin position="156"/>
        <end position="176"/>
    </location>
</feature>
<accession>A0A3G2T1L0</accession>
<feature type="transmembrane region" description="Helical" evidence="8">
    <location>
        <begin position="12"/>
        <end position="36"/>
    </location>
</feature>
<organism evidence="9 10">
    <name type="scientific">Acinetobacter wuhouensis</name>
    <dbReference type="NCBI Taxonomy" id="1879050"/>
    <lineage>
        <taxon>Bacteria</taxon>
        <taxon>Pseudomonadati</taxon>
        <taxon>Pseudomonadota</taxon>
        <taxon>Gammaproteobacteria</taxon>
        <taxon>Moraxellales</taxon>
        <taxon>Moraxellaceae</taxon>
        <taxon>Acinetobacter</taxon>
    </lineage>
</organism>
<dbReference type="GO" id="GO:0005886">
    <property type="term" value="C:plasma membrane"/>
    <property type="evidence" value="ECO:0007669"/>
    <property type="project" value="UniProtKB-SubCell"/>
</dbReference>
<keyword evidence="7 8" id="KW-0472">Membrane</keyword>
<keyword evidence="5 8" id="KW-0812">Transmembrane</keyword>
<evidence type="ECO:0000256" key="4">
    <source>
        <dbReference type="ARBA" id="ARBA00022475"/>
    </source>
</evidence>
<evidence type="ECO:0000256" key="6">
    <source>
        <dbReference type="ARBA" id="ARBA00022989"/>
    </source>
</evidence>
<dbReference type="EMBL" id="CP033133">
    <property type="protein sequence ID" value="AYO54123.1"/>
    <property type="molecule type" value="Genomic_DNA"/>
</dbReference>
<comment type="similarity">
    <text evidence="2">Belongs to the AzlC family.</text>
</comment>
<evidence type="ECO:0000256" key="8">
    <source>
        <dbReference type="SAM" id="Phobius"/>
    </source>
</evidence>
<evidence type="ECO:0000313" key="9">
    <source>
        <dbReference type="EMBL" id="AYO54123.1"/>
    </source>
</evidence>
<dbReference type="AlphaFoldDB" id="A0A3G2T1L0"/>
<dbReference type="Pfam" id="PF03591">
    <property type="entry name" value="AzlC"/>
    <property type="match status" value="1"/>
</dbReference>
<name>A0A3G2T1L0_9GAMM</name>
<feature type="transmembrane region" description="Helical" evidence="8">
    <location>
        <begin position="188"/>
        <end position="217"/>
    </location>
</feature>